<protein>
    <submittedName>
        <fullName evidence="2">16697_t:CDS:1</fullName>
    </submittedName>
</protein>
<dbReference type="Gene3D" id="1.10.510.10">
    <property type="entry name" value="Transferase(Phosphotransferase) domain 1"/>
    <property type="match status" value="1"/>
</dbReference>
<evidence type="ECO:0000313" key="3">
    <source>
        <dbReference type="Proteomes" id="UP000789405"/>
    </source>
</evidence>
<feature type="domain" description="Serine-threonine/tyrosine-protein kinase catalytic" evidence="1">
    <location>
        <begin position="45"/>
        <end position="86"/>
    </location>
</feature>
<dbReference type="Pfam" id="PF07714">
    <property type="entry name" value="PK_Tyr_Ser-Thr"/>
    <property type="match status" value="1"/>
</dbReference>
<gene>
    <name evidence="2" type="ORF">DERYTH_LOCUS21430</name>
</gene>
<feature type="non-terminal residue" evidence="2">
    <location>
        <position position="155"/>
    </location>
</feature>
<keyword evidence="3" id="KW-1185">Reference proteome</keyword>
<dbReference type="SUPFAM" id="SSF56112">
    <property type="entry name" value="Protein kinase-like (PK-like)"/>
    <property type="match status" value="1"/>
</dbReference>
<dbReference type="AlphaFoldDB" id="A0A9N9JP91"/>
<evidence type="ECO:0000313" key="2">
    <source>
        <dbReference type="EMBL" id="CAG8790984.1"/>
    </source>
</evidence>
<proteinExistence type="predicted"/>
<dbReference type="GO" id="GO:0004672">
    <property type="term" value="F:protein kinase activity"/>
    <property type="evidence" value="ECO:0007669"/>
    <property type="project" value="InterPro"/>
</dbReference>
<reference evidence="2" key="1">
    <citation type="submission" date="2021-06" db="EMBL/GenBank/DDBJ databases">
        <authorList>
            <person name="Kallberg Y."/>
            <person name="Tangrot J."/>
            <person name="Rosling A."/>
        </authorList>
    </citation>
    <scope>NUCLEOTIDE SEQUENCE</scope>
    <source>
        <strain evidence="2">MA453B</strain>
    </source>
</reference>
<dbReference type="InterPro" id="IPR001245">
    <property type="entry name" value="Ser-Thr/Tyr_kinase_cat_dom"/>
</dbReference>
<organism evidence="2 3">
    <name type="scientific">Dentiscutata erythropus</name>
    <dbReference type="NCBI Taxonomy" id="1348616"/>
    <lineage>
        <taxon>Eukaryota</taxon>
        <taxon>Fungi</taxon>
        <taxon>Fungi incertae sedis</taxon>
        <taxon>Mucoromycota</taxon>
        <taxon>Glomeromycotina</taxon>
        <taxon>Glomeromycetes</taxon>
        <taxon>Diversisporales</taxon>
        <taxon>Gigasporaceae</taxon>
        <taxon>Dentiscutata</taxon>
    </lineage>
</organism>
<name>A0A9N9JP91_9GLOM</name>
<dbReference type="InterPro" id="IPR011009">
    <property type="entry name" value="Kinase-like_dom_sf"/>
</dbReference>
<dbReference type="Proteomes" id="UP000789405">
    <property type="component" value="Unassembled WGS sequence"/>
</dbReference>
<dbReference type="OrthoDB" id="2421819at2759"/>
<comment type="caution">
    <text evidence="2">The sequence shown here is derived from an EMBL/GenBank/DDBJ whole genome shotgun (WGS) entry which is preliminary data.</text>
</comment>
<sequence>GTLYSLQIVATIPLRFRNENFGYTIVPGMGIAMVMEFCEGGNLRSICDGSRPEIIEGIPTFLVKLMQRCWDNDPKKRPNAEEIVHEVESGLEVIQKMSREEFYEHLKRDLTKKHPNTVYLSKFISIITNNENSDYEYIIHDIQSRDFNSLEYNLK</sequence>
<accession>A0A9N9JP91</accession>
<evidence type="ECO:0000259" key="1">
    <source>
        <dbReference type="Pfam" id="PF07714"/>
    </source>
</evidence>
<dbReference type="EMBL" id="CAJVPY010027292">
    <property type="protein sequence ID" value="CAG8790984.1"/>
    <property type="molecule type" value="Genomic_DNA"/>
</dbReference>